<dbReference type="InterPro" id="IPR058347">
    <property type="entry name" value="DUF8034"/>
</dbReference>
<gene>
    <name evidence="1" type="ORF">BJY17_003179</name>
</gene>
<dbReference type="Proteomes" id="UP000549066">
    <property type="component" value="Unassembled WGS sequence"/>
</dbReference>
<evidence type="ECO:0000313" key="1">
    <source>
        <dbReference type="EMBL" id="NYG22432.1"/>
    </source>
</evidence>
<dbReference type="EMBL" id="JACCFI010000001">
    <property type="protein sequence ID" value="NYG22432.1"/>
    <property type="molecule type" value="Genomic_DNA"/>
</dbReference>
<protein>
    <submittedName>
        <fullName evidence="1">Uncharacterized protein</fullName>
    </submittedName>
</protein>
<proteinExistence type="predicted"/>
<evidence type="ECO:0000313" key="2">
    <source>
        <dbReference type="Proteomes" id="UP000549066"/>
    </source>
</evidence>
<organism evidence="1 2">
    <name type="scientific">Agromyces hippuratus</name>
    <dbReference type="NCBI Taxonomy" id="286438"/>
    <lineage>
        <taxon>Bacteria</taxon>
        <taxon>Bacillati</taxon>
        <taxon>Actinomycetota</taxon>
        <taxon>Actinomycetes</taxon>
        <taxon>Micrococcales</taxon>
        <taxon>Microbacteriaceae</taxon>
        <taxon>Agromyces</taxon>
    </lineage>
</organism>
<sequence length="640" mass="70606">MAEPRIPVSPMREIPAWAVLERRLFDEIDVAWPRFVERYCEPDGRLRFSRAFESRDGVDDFYEPFFNWPAFYSLGGSDAVLEAAKHHWRGVTAQLAEAGMLTEEFENGYDWFHQGESLIFFYALCAADPDDAEFRERAERFAALYLDPARGNYDAERNIILAPHTGALGALEGLGPEWVSYPASQRNMQPYGLPIEGLPGIAEWEDLGDPANADLMGDEMRRRARGDVAVNLAATSLVANRWLYDGDRQAGEWVARYVDGWLGRARANGGLVPDNVGPDGEVGSLQDGRWWGGHYGWNWPHGLPSVGMAALIGAINAAFVTGDAGYLELARVPLDTVIRNATTATVAETPMSLHGNWLSRLGPDAAVPAMLVPHRHGLDGWFDFGPIPLELPTWLWWFSRDAGDLERLRSLMAVQPESPHEVKPFRDKAEGGHDLPWLSFLAGEDPGYPERALSMALGQVARRAALVEAEHPDPATVHIHFWQRVQPVVTEVLGQLIGGVPQVLYNGGLPFAAVSYVDVDRARPGLPPDVAALVTALDGDEISLELVNTSLRHVRRVQIRPGRFGERDIRSVRSTSEGATAFPGDPVAYTSVPGEAVEAVTAIDAPWITVELPPAHRADLVLELTDPIRPPRHQRAQTAH</sequence>
<dbReference type="RefSeq" id="WP_179552243.1">
    <property type="nucleotide sequence ID" value="NZ_JACCFI010000001.1"/>
</dbReference>
<comment type="caution">
    <text evidence="1">The sequence shown here is derived from an EMBL/GenBank/DDBJ whole genome shotgun (WGS) entry which is preliminary data.</text>
</comment>
<reference evidence="1 2" key="1">
    <citation type="submission" date="2020-07" db="EMBL/GenBank/DDBJ databases">
        <title>Sequencing the genomes of 1000 actinobacteria strains.</title>
        <authorList>
            <person name="Klenk H.-P."/>
        </authorList>
    </citation>
    <scope>NUCLEOTIDE SEQUENCE [LARGE SCALE GENOMIC DNA]</scope>
    <source>
        <strain evidence="1 2">DSM 8598</strain>
    </source>
</reference>
<dbReference type="AlphaFoldDB" id="A0A852WVR6"/>
<dbReference type="Pfam" id="PF26099">
    <property type="entry name" value="DUF8034"/>
    <property type="match status" value="1"/>
</dbReference>
<accession>A0A852WVR6</accession>
<name>A0A852WVR6_9MICO</name>
<keyword evidence="2" id="KW-1185">Reference proteome</keyword>